<dbReference type="NCBIfam" id="TIGR00724">
    <property type="entry name" value="urea_amlyse_rel"/>
    <property type="match status" value="1"/>
</dbReference>
<proteinExistence type="predicted"/>
<evidence type="ECO:0000313" key="5">
    <source>
        <dbReference type="EMBL" id="MFC3884621.1"/>
    </source>
</evidence>
<reference evidence="6" key="1">
    <citation type="journal article" date="2019" name="Int. J. Syst. Evol. Microbiol.">
        <title>The Global Catalogue of Microorganisms (GCM) 10K type strain sequencing project: providing services to taxonomists for standard genome sequencing and annotation.</title>
        <authorList>
            <consortium name="The Broad Institute Genomics Platform"/>
            <consortium name="The Broad Institute Genome Sequencing Center for Infectious Disease"/>
            <person name="Wu L."/>
            <person name="Ma J."/>
        </authorList>
    </citation>
    <scope>NUCLEOTIDE SEQUENCE [LARGE SCALE GENOMIC DNA]</scope>
    <source>
        <strain evidence="6">CCUG 61889</strain>
    </source>
</reference>
<dbReference type="InterPro" id="IPR052708">
    <property type="entry name" value="PxpC"/>
</dbReference>
<accession>A0ABV8B307</accession>
<dbReference type="InterPro" id="IPR029000">
    <property type="entry name" value="Cyclophilin-like_dom_sf"/>
</dbReference>
<keyword evidence="6" id="KW-1185">Reference proteome</keyword>
<evidence type="ECO:0000256" key="1">
    <source>
        <dbReference type="ARBA" id="ARBA00022741"/>
    </source>
</evidence>
<evidence type="ECO:0000256" key="3">
    <source>
        <dbReference type="ARBA" id="ARBA00022840"/>
    </source>
</evidence>
<dbReference type="Proteomes" id="UP001595752">
    <property type="component" value="Unassembled WGS sequence"/>
</dbReference>
<gene>
    <name evidence="5" type="ORF">ACFOU2_14415</name>
</gene>
<name>A0ABV8B307_9BACI</name>
<protein>
    <submittedName>
        <fullName evidence="5">Biotin-dependent carboxyltransferase family protein</fullName>
    </submittedName>
</protein>
<dbReference type="InterPro" id="IPR003778">
    <property type="entry name" value="CT_A_B"/>
</dbReference>
<keyword evidence="1" id="KW-0547">Nucleotide-binding</keyword>
<dbReference type="EMBL" id="JBHRZT010000052">
    <property type="protein sequence ID" value="MFC3884621.1"/>
    <property type="molecule type" value="Genomic_DNA"/>
</dbReference>
<dbReference type="PANTHER" id="PTHR43309">
    <property type="entry name" value="5-OXOPROLINASE SUBUNIT C"/>
    <property type="match status" value="1"/>
</dbReference>
<keyword evidence="3" id="KW-0067">ATP-binding</keyword>
<dbReference type="RefSeq" id="WP_377916222.1">
    <property type="nucleotide sequence ID" value="NZ_JBHRZT010000052.1"/>
</dbReference>
<organism evidence="5 6">
    <name type="scientific">Bacillus songklensis</name>
    <dbReference type="NCBI Taxonomy" id="1069116"/>
    <lineage>
        <taxon>Bacteria</taxon>
        <taxon>Bacillati</taxon>
        <taxon>Bacillota</taxon>
        <taxon>Bacilli</taxon>
        <taxon>Bacillales</taxon>
        <taxon>Bacillaceae</taxon>
        <taxon>Bacillus</taxon>
    </lineage>
</organism>
<dbReference type="Pfam" id="PF02626">
    <property type="entry name" value="CT_A_B"/>
    <property type="match status" value="1"/>
</dbReference>
<sequence length="333" mass="36614">MSIKVVRTGLLTTIQDGGRYGYRQYGVILNGAMDPYALRIANMLVGNDEHEGAMELTLMGPKLLFEQSCLIALTGGNLTPAIDGKDVPMWRPVWVREGSVLEFGVPKKGCRTYLSVSGGFQLPEVMGSVSTYLRAEIGGYKGRALQYGDVIGFNAPSPFGEKLIDSLQKGAADQPFAAASWTLHPTWLPSYESNPTIRAIKGAEFDRFTEESRQDVFTKPFQVTPQSDRMGYRLQGPALTLTEPFELLSSAVAFGTIQVPSDGNPIVLMADHQTTGGYPRIAQAASVDLPLLAQVLPGRHVSFSDISLEEAQRLYLKREKQFQYMKRIISLTI</sequence>
<evidence type="ECO:0000259" key="4">
    <source>
        <dbReference type="SMART" id="SM00797"/>
    </source>
</evidence>
<feature type="domain" description="Carboxyltransferase" evidence="4">
    <location>
        <begin position="24"/>
        <end position="321"/>
    </location>
</feature>
<dbReference type="PANTHER" id="PTHR43309:SF5">
    <property type="entry name" value="5-OXOPROLINASE SUBUNIT C"/>
    <property type="match status" value="1"/>
</dbReference>
<evidence type="ECO:0000256" key="2">
    <source>
        <dbReference type="ARBA" id="ARBA00022801"/>
    </source>
</evidence>
<dbReference type="SMART" id="SM00797">
    <property type="entry name" value="AHS2"/>
    <property type="match status" value="1"/>
</dbReference>
<keyword evidence="2" id="KW-0378">Hydrolase</keyword>
<dbReference type="SUPFAM" id="SSF50891">
    <property type="entry name" value="Cyclophilin-like"/>
    <property type="match status" value="1"/>
</dbReference>
<evidence type="ECO:0000313" key="6">
    <source>
        <dbReference type="Proteomes" id="UP001595752"/>
    </source>
</evidence>
<comment type="caution">
    <text evidence="5">The sequence shown here is derived from an EMBL/GenBank/DDBJ whole genome shotgun (WGS) entry which is preliminary data.</text>
</comment>
<dbReference type="Gene3D" id="2.40.100.10">
    <property type="entry name" value="Cyclophilin-like"/>
    <property type="match status" value="1"/>
</dbReference>